<evidence type="ECO:0000259" key="10">
    <source>
        <dbReference type="Pfam" id="PF01817"/>
    </source>
</evidence>
<dbReference type="PANTHER" id="PTHR21145:SF12">
    <property type="entry name" value="CHORISMATE MUTASE"/>
    <property type="match status" value="1"/>
</dbReference>
<keyword evidence="8" id="KW-0413">Isomerase</keyword>
<evidence type="ECO:0000256" key="8">
    <source>
        <dbReference type="ARBA" id="ARBA00023235"/>
    </source>
</evidence>
<comment type="subcellular location">
    <subcellularLocation>
        <location evidence="2">Cytoplasm</location>
    </subcellularLocation>
</comment>
<dbReference type="InterPro" id="IPR036263">
    <property type="entry name" value="Chorismate_II_sf"/>
</dbReference>
<dbReference type="EMBL" id="CM009749">
    <property type="protein sequence ID" value="PUZ74373.1"/>
    <property type="molecule type" value="Genomic_DNA"/>
</dbReference>
<feature type="domain" description="Chorismate mutase" evidence="10">
    <location>
        <begin position="217"/>
        <end position="333"/>
    </location>
</feature>
<gene>
    <name evidence="11" type="ORF">GQ55_1G060100</name>
</gene>
<dbReference type="GO" id="GO:0009073">
    <property type="term" value="P:aromatic amino acid family biosynthetic process"/>
    <property type="evidence" value="ECO:0007669"/>
    <property type="project" value="UniProtKB-KW"/>
</dbReference>
<keyword evidence="7" id="KW-0057">Aromatic amino acid biosynthesis</keyword>
<dbReference type="Pfam" id="PF01817">
    <property type="entry name" value="CM_2"/>
    <property type="match status" value="1"/>
</dbReference>
<keyword evidence="12" id="KW-1185">Reference proteome</keyword>
<dbReference type="Gramene" id="PUZ74373">
    <property type="protein sequence ID" value="PUZ74373"/>
    <property type="gene ID" value="GQ55_1G060100"/>
</dbReference>
<dbReference type="GO" id="GO:0005737">
    <property type="term" value="C:cytoplasm"/>
    <property type="evidence" value="ECO:0007669"/>
    <property type="project" value="UniProtKB-SubCell"/>
</dbReference>
<evidence type="ECO:0000256" key="7">
    <source>
        <dbReference type="ARBA" id="ARBA00023141"/>
    </source>
</evidence>
<dbReference type="EC" id="5.4.99.5" evidence="4"/>
<proteinExistence type="predicted"/>
<dbReference type="InterPro" id="IPR008238">
    <property type="entry name" value="Chorismate_mutase_AroQ_euk"/>
</dbReference>
<dbReference type="NCBIfam" id="TIGR01802">
    <property type="entry name" value="CM_pl-yst"/>
    <property type="match status" value="1"/>
</dbReference>
<dbReference type="GO" id="GO:0008652">
    <property type="term" value="P:amino acid biosynthetic process"/>
    <property type="evidence" value="ECO:0007669"/>
    <property type="project" value="UniProtKB-KW"/>
</dbReference>
<sequence length="342" mass="37651">MLYCFPHACMHRVRTEDSGRLWAPVHLTISPPGWTSGLTLAKSPSSITTVPRRQGPKHTPFPSASPTNHPAVHAPIPFLAMDAAGGEQLSLAAVRDALVRLEDSVVFALIERARHPRNAAAYAPAAGGGGGAGWRSLVEFFVREAEALNAKAGHYQKPEDVPFFPQDLPSPLFPTMSSPKVLHPSASLVTVNDAIWKMYFDGLLPLFTVDGDDGSYAETVALDFACLQVLSRRIHIGKYVAEVKFKDDPQDYSPLIRAKDSNSLMNLLTFKAVEEKVKKRVEKKARTFGQNVTLEDNAGKQQSTAGDSECKLDPTVLSKLYDQWVMPLTKDVEVEYLLRRLD</sequence>
<dbReference type="InterPro" id="IPR002701">
    <property type="entry name" value="CM_II_prokaryot"/>
</dbReference>
<protein>
    <recommendedName>
        <fullName evidence="4">chorismate mutase</fullName>
        <ecNumber evidence="4">5.4.99.5</ecNumber>
    </recommendedName>
</protein>
<name>A0A2T7F2R3_9POAL</name>
<evidence type="ECO:0000256" key="1">
    <source>
        <dbReference type="ARBA" id="ARBA00000824"/>
    </source>
</evidence>
<dbReference type="GO" id="GO:0046417">
    <property type="term" value="P:chorismate metabolic process"/>
    <property type="evidence" value="ECO:0007669"/>
    <property type="project" value="InterPro"/>
</dbReference>
<keyword evidence="5" id="KW-0963">Cytoplasm</keyword>
<dbReference type="OrthoDB" id="191918at2759"/>
<keyword evidence="6" id="KW-0028">Amino-acid biosynthesis</keyword>
<organism evidence="11 12">
    <name type="scientific">Panicum hallii var. hallii</name>
    <dbReference type="NCBI Taxonomy" id="1504633"/>
    <lineage>
        <taxon>Eukaryota</taxon>
        <taxon>Viridiplantae</taxon>
        <taxon>Streptophyta</taxon>
        <taxon>Embryophyta</taxon>
        <taxon>Tracheophyta</taxon>
        <taxon>Spermatophyta</taxon>
        <taxon>Magnoliopsida</taxon>
        <taxon>Liliopsida</taxon>
        <taxon>Poales</taxon>
        <taxon>Poaceae</taxon>
        <taxon>PACMAD clade</taxon>
        <taxon>Panicoideae</taxon>
        <taxon>Panicodae</taxon>
        <taxon>Paniceae</taxon>
        <taxon>Panicinae</taxon>
        <taxon>Panicum</taxon>
        <taxon>Panicum sect. Panicum</taxon>
    </lineage>
</organism>
<evidence type="ECO:0000313" key="12">
    <source>
        <dbReference type="Proteomes" id="UP000244336"/>
    </source>
</evidence>
<dbReference type="Proteomes" id="UP000244336">
    <property type="component" value="Chromosome 1"/>
</dbReference>
<evidence type="ECO:0000256" key="5">
    <source>
        <dbReference type="ARBA" id="ARBA00022490"/>
    </source>
</evidence>
<dbReference type="Gene3D" id="1.10.590.10">
    <property type="entry name" value="Chorismate mutase, AroQ class superfamily, eukaryotic"/>
    <property type="match status" value="1"/>
</dbReference>
<dbReference type="InterPro" id="IPR037039">
    <property type="entry name" value="CM_AroQ_sf_eucaryotic"/>
</dbReference>
<dbReference type="AlphaFoldDB" id="A0A2T7F2R3"/>
<feature type="region of interest" description="Disordered" evidence="9">
    <location>
        <begin position="40"/>
        <end position="69"/>
    </location>
</feature>
<comment type="pathway">
    <text evidence="3">Metabolic intermediate biosynthesis; prephenate biosynthesis; prephenate from chorismate: step 1/1.</text>
</comment>
<dbReference type="FunFam" id="1.10.590.10:FF:000003">
    <property type="entry name" value="Chorismate mutase"/>
    <property type="match status" value="1"/>
</dbReference>
<reference evidence="11 12" key="1">
    <citation type="submission" date="2018-04" db="EMBL/GenBank/DDBJ databases">
        <title>WGS assembly of Panicum hallii var. hallii HAL2.</title>
        <authorList>
            <person name="Lovell J."/>
            <person name="Jenkins J."/>
            <person name="Lowry D."/>
            <person name="Mamidi S."/>
            <person name="Sreedasyam A."/>
            <person name="Weng X."/>
            <person name="Barry K."/>
            <person name="Bonette J."/>
            <person name="Campitelli B."/>
            <person name="Daum C."/>
            <person name="Gordon S."/>
            <person name="Gould B."/>
            <person name="Lipzen A."/>
            <person name="MacQueen A."/>
            <person name="Palacio-Mejia J."/>
            <person name="Plott C."/>
            <person name="Shakirov E."/>
            <person name="Shu S."/>
            <person name="Yoshinaga Y."/>
            <person name="Zane M."/>
            <person name="Rokhsar D."/>
            <person name="Grimwood J."/>
            <person name="Schmutz J."/>
            <person name="Juenger T."/>
        </authorList>
    </citation>
    <scope>NUCLEOTIDE SEQUENCE [LARGE SCALE GENOMIC DNA]</scope>
    <source>
        <strain evidence="12">cv. HAL2</strain>
    </source>
</reference>
<evidence type="ECO:0000256" key="2">
    <source>
        <dbReference type="ARBA" id="ARBA00004496"/>
    </source>
</evidence>
<evidence type="ECO:0000256" key="6">
    <source>
        <dbReference type="ARBA" id="ARBA00022605"/>
    </source>
</evidence>
<evidence type="ECO:0000313" key="11">
    <source>
        <dbReference type="EMBL" id="PUZ74373.1"/>
    </source>
</evidence>
<dbReference type="UniPathway" id="UPA00120">
    <property type="reaction ID" value="UER00203"/>
</dbReference>
<dbReference type="GO" id="GO:0004106">
    <property type="term" value="F:chorismate mutase activity"/>
    <property type="evidence" value="ECO:0007669"/>
    <property type="project" value="UniProtKB-EC"/>
</dbReference>
<feature type="compositionally biased region" description="Polar residues" evidence="9">
    <location>
        <begin position="40"/>
        <end position="51"/>
    </location>
</feature>
<evidence type="ECO:0000256" key="3">
    <source>
        <dbReference type="ARBA" id="ARBA00004817"/>
    </source>
</evidence>
<accession>A0A2T7F2R3</accession>
<evidence type="ECO:0000256" key="9">
    <source>
        <dbReference type="SAM" id="MobiDB-lite"/>
    </source>
</evidence>
<dbReference type="PROSITE" id="PS51169">
    <property type="entry name" value="CHORISMATE_MUT_3"/>
    <property type="match status" value="1"/>
</dbReference>
<dbReference type="SUPFAM" id="SSF48600">
    <property type="entry name" value="Chorismate mutase II"/>
    <property type="match status" value="1"/>
</dbReference>
<dbReference type="PANTHER" id="PTHR21145">
    <property type="entry name" value="CHORISMATE MUTASE"/>
    <property type="match status" value="1"/>
</dbReference>
<comment type="catalytic activity">
    <reaction evidence="1">
        <text>chorismate = prephenate</text>
        <dbReference type="Rhea" id="RHEA:13897"/>
        <dbReference type="ChEBI" id="CHEBI:29748"/>
        <dbReference type="ChEBI" id="CHEBI:29934"/>
        <dbReference type="EC" id="5.4.99.5"/>
    </reaction>
</comment>
<dbReference type="STRING" id="1504633.A0A2T7F2R3"/>
<evidence type="ECO:0000256" key="4">
    <source>
        <dbReference type="ARBA" id="ARBA00012404"/>
    </source>
</evidence>